<evidence type="ECO:0000313" key="7">
    <source>
        <dbReference type="EMBL" id="RZS63790.1"/>
    </source>
</evidence>
<dbReference type="SUPFAM" id="SSF144083">
    <property type="entry name" value="Magnesium transport protein CorA, transmembrane region"/>
    <property type="match status" value="1"/>
</dbReference>
<accession>A0A4V2EYQ3</accession>
<organism evidence="7 8">
    <name type="scientific">Kerstersia gyiorum</name>
    <dbReference type="NCBI Taxonomy" id="206506"/>
    <lineage>
        <taxon>Bacteria</taxon>
        <taxon>Pseudomonadati</taxon>
        <taxon>Pseudomonadota</taxon>
        <taxon>Betaproteobacteria</taxon>
        <taxon>Burkholderiales</taxon>
        <taxon>Alcaligenaceae</taxon>
        <taxon>Kerstersia</taxon>
    </lineage>
</organism>
<keyword evidence="3 6" id="KW-0812">Transmembrane</keyword>
<dbReference type="Proteomes" id="UP000292039">
    <property type="component" value="Unassembled WGS sequence"/>
</dbReference>
<dbReference type="RefSeq" id="WP_130487844.1">
    <property type="nucleotide sequence ID" value="NZ_CBCSEB010000020.1"/>
</dbReference>
<dbReference type="InterPro" id="IPR002523">
    <property type="entry name" value="MgTranspt_CorA/ZnTranspt_ZntB"/>
</dbReference>
<evidence type="ECO:0000256" key="1">
    <source>
        <dbReference type="ARBA" id="ARBA00004141"/>
    </source>
</evidence>
<sequence length="315" mass="35076">MMHIYTQDAQGQFVRTEAIPACGWIQLQDPRPEELHQVASATGLPFAFFEDALRPEERPRVERQGQACLVLLHEPCRDERVGAIDEDVKYRSLPLGVIVAGDLIVTVSRQVSVISPDFFQRHGLRLAPGRQAGNVMALVEGIAQAFGGVMQDIDADIASAEAELARSYRNRELYALLYLNESLIYMTTALKNMMHVMNRIRHDDYLPLGPDEAAMFEVAQAELDQAHAVTHISQLNLNNVMDAYGNIIQNNVSHIVKFLTAVTIVLSIPTLIASIYGMNVPLPYQEEPGAFTAIVVGMVVISGLVAWIFQKKRYF</sequence>
<dbReference type="SUPFAM" id="SSF143865">
    <property type="entry name" value="CorA soluble domain-like"/>
    <property type="match status" value="1"/>
</dbReference>
<dbReference type="PANTHER" id="PTHR47891:SF2">
    <property type="entry name" value="MAGNESIUM AND COBALT TRANSPORTER"/>
    <property type="match status" value="1"/>
</dbReference>
<proteinExistence type="inferred from homology"/>
<gene>
    <name evidence="7" type="ORF">EV679_3434</name>
</gene>
<evidence type="ECO:0000256" key="5">
    <source>
        <dbReference type="ARBA" id="ARBA00023136"/>
    </source>
</evidence>
<comment type="caution">
    <text evidence="7">The sequence shown here is derived from an EMBL/GenBank/DDBJ whole genome shotgun (WGS) entry which is preliminary data.</text>
</comment>
<feature type="transmembrane region" description="Helical" evidence="6">
    <location>
        <begin position="290"/>
        <end position="309"/>
    </location>
</feature>
<evidence type="ECO:0000256" key="3">
    <source>
        <dbReference type="ARBA" id="ARBA00022692"/>
    </source>
</evidence>
<evidence type="ECO:0000256" key="4">
    <source>
        <dbReference type="ARBA" id="ARBA00022989"/>
    </source>
</evidence>
<name>A0A4V2EYQ3_9BURK</name>
<dbReference type="Pfam" id="PF01544">
    <property type="entry name" value="CorA"/>
    <property type="match status" value="1"/>
</dbReference>
<dbReference type="CDD" id="cd12827">
    <property type="entry name" value="EcCorA_ZntB-like_u2"/>
    <property type="match status" value="1"/>
</dbReference>
<dbReference type="Gene3D" id="3.30.460.20">
    <property type="entry name" value="CorA soluble domain-like"/>
    <property type="match status" value="1"/>
</dbReference>
<dbReference type="InterPro" id="IPR047199">
    <property type="entry name" value="CorA-like"/>
</dbReference>
<dbReference type="InterPro" id="IPR045861">
    <property type="entry name" value="CorA_cytoplasmic_dom"/>
</dbReference>
<keyword evidence="4 6" id="KW-1133">Transmembrane helix</keyword>
<feature type="transmembrane region" description="Helical" evidence="6">
    <location>
        <begin position="258"/>
        <end position="278"/>
    </location>
</feature>
<dbReference type="AlphaFoldDB" id="A0A4V2EYQ3"/>
<dbReference type="PANTHER" id="PTHR47891">
    <property type="entry name" value="TRANSPORTER-RELATED"/>
    <property type="match status" value="1"/>
</dbReference>
<evidence type="ECO:0000313" key="8">
    <source>
        <dbReference type="Proteomes" id="UP000292039"/>
    </source>
</evidence>
<keyword evidence="5 6" id="KW-0472">Membrane</keyword>
<evidence type="ECO:0000256" key="2">
    <source>
        <dbReference type="ARBA" id="ARBA00009765"/>
    </source>
</evidence>
<comment type="subcellular location">
    <subcellularLocation>
        <location evidence="1">Membrane</location>
        <topology evidence="1">Multi-pass membrane protein</topology>
    </subcellularLocation>
</comment>
<reference evidence="7 8" key="1">
    <citation type="submission" date="2019-02" db="EMBL/GenBank/DDBJ databases">
        <title>Genomic Encyclopedia of Type Strains, Phase IV (KMG-IV): sequencing the most valuable type-strain genomes for metagenomic binning, comparative biology and taxonomic classification.</title>
        <authorList>
            <person name="Goeker M."/>
        </authorList>
    </citation>
    <scope>NUCLEOTIDE SEQUENCE [LARGE SCALE GENOMIC DNA]</scope>
    <source>
        <strain evidence="7 8">DSM 16618</strain>
    </source>
</reference>
<dbReference type="GO" id="GO:0016020">
    <property type="term" value="C:membrane"/>
    <property type="evidence" value="ECO:0007669"/>
    <property type="project" value="UniProtKB-SubCell"/>
</dbReference>
<protein>
    <submittedName>
        <fullName evidence="7">Magnesium transporter</fullName>
    </submittedName>
</protein>
<dbReference type="Gene3D" id="1.20.58.340">
    <property type="entry name" value="Magnesium transport protein CorA, transmembrane region"/>
    <property type="match status" value="2"/>
</dbReference>
<comment type="similarity">
    <text evidence="2">Belongs to the CorA metal ion transporter (MIT) (TC 1.A.35) family.</text>
</comment>
<dbReference type="EMBL" id="SGWZ01000008">
    <property type="protein sequence ID" value="RZS63790.1"/>
    <property type="molecule type" value="Genomic_DNA"/>
</dbReference>
<evidence type="ECO:0000256" key="6">
    <source>
        <dbReference type="SAM" id="Phobius"/>
    </source>
</evidence>
<dbReference type="GO" id="GO:0046873">
    <property type="term" value="F:metal ion transmembrane transporter activity"/>
    <property type="evidence" value="ECO:0007669"/>
    <property type="project" value="InterPro"/>
</dbReference>
<dbReference type="InterPro" id="IPR045863">
    <property type="entry name" value="CorA_TM1_TM2"/>
</dbReference>